<evidence type="ECO:0000259" key="1">
    <source>
        <dbReference type="Pfam" id="PF01402"/>
    </source>
</evidence>
<evidence type="ECO:0000313" key="3">
    <source>
        <dbReference type="Proteomes" id="UP000260665"/>
    </source>
</evidence>
<feature type="domain" description="Ribbon-helix-helix protein CopG" evidence="1">
    <location>
        <begin position="2"/>
        <end position="36"/>
    </location>
</feature>
<gene>
    <name evidence="2" type="ORF">DIC66_22065</name>
</gene>
<dbReference type="GO" id="GO:0006355">
    <property type="term" value="P:regulation of DNA-templated transcription"/>
    <property type="evidence" value="ECO:0007669"/>
    <property type="project" value="InterPro"/>
</dbReference>
<protein>
    <recommendedName>
        <fullName evidence="1">Ribbon-helix-helix protein CopG domain-containing protein</fullName>
    </recommendedName>
</protein>
<dbReference type="RefSeq" id="WP_117180344.1">
    <property type="nucleotide sequence ID" value="NZ_QFZK01000033.1"/>
</dbReference>
<keyword evidence="3" id="KW-1185">Reference proteome</keyword>
<dbReference type="EMBL" id="QFZK01000033">
    <property type="protein sequence ID" value="RFO94711.1"/>
    <property type="molecule type" value="Genomic_DNA"/>
</dbReference>
<dbReference type="OrthoDB" id="5625164at2"/>
<dbReference type="Proteomes" id="UP000260665">
    <property type="component" value="Unassembled WGS sequence"/>
</dbReference>
<proteinExistence type="predicted"/>
<dbReference type="Pfam" id="PF01402">
    <property type="entry name" value="RHH_1"/>
    <property type="match status" value="1"/>
</dbReference>
<comment type="caution">
    <text evidence="2">The sequence shown here is derived from an EMBL/GenBank/DDBJ whole genome shotgun (WGS) entry which is preliminary data.</text>
</comment>
<accession>A0A3E1R6A6</accession>
<name>A0A3E1R6A6_9BURK</name>
<dbReference type="InterPro" id="IPR002145">
    <property type="entry name" value="CopG"/>
</dbReference>
<sequence>MHRTQIYLQDALYDSLKVRSRSVGVSVSELIRRTLEKDIQKDPVADARAFFARLNPLESFAGVDSEDYVRAIRSKSRIVRSAEKA</sequence>
<reference evidence="2 3" key="1">
    <citation type="submission" date="2018-05" db="EMBL/GenBank/DDBJ databases">
        <title>Rhodoferax soyangensis sp.nov., isolated from an oligotrophic freshwater lake.</title>
        <authorList>
            <person name="Park M."/>
        </authorList>
    </citation>
    <scope>NUCLEOTIDE SEQUENCE [LARGE SCALE GENOMIC DNA]</scope>
    <source>
        <strain evidence="2 3">IMCC26218</strain>
    </source>
</reference>
<organism evidence="2 3">
    <name type="scientific">Rhodoferax lacus</name>
    <dbReference type="NCBI Taxonomy" id="2184758"/>
    <lineage>
        <taxon>Bacteria</taxon>
        <taxon>Pseudomonadati</taxon>
        <taxon>Pseudomonadota</taxon>
        <taxon>Betaproteobacteria</taxon>
        <taxon>Burkholderiales</taxon>
        <taxon>Comamonadaceae</taxon>
        <taxon>Rhodoferax</taxon>
    </lineage>
</organism>
<dbReference type="AlphaFoldDB" id="A0A3E1R6A6"/>
<dbReference type="CDD" id="cd21631">
    <property type="entry name" value="RHH_CopG_NikR-like"/>
    <property type="match status" value="1"/>
</dbReference>
<evidence type="ECO:0000313" key="2">
    <source>
        <dbReference type="EMBL" id="RFO94711.1"/>
    </source>
</evidence>